<dbReference type="RefSeq" id="WP_382394327.1">
    <property type="nucleotide sequence ID" value="NZ_JBHTCQ010000002.1"/>
</dbReference>
<feature type="transmembrane region" description="Helical" evidence="1">
    <location>
        <begin position="135"/>
        <end position="154"/>
    </location>
</feature>
<protein>
    <recommendedName>
        <fullName evidence="4">DUF4386 family protein</fullName>
    </recommendedName>
</protein>
<keyword evidence="1" id="KW-0472">Membrane</keyword>
<feature type="transmembrane region" description="Helical" evidence="1">
    <location>
        <begin position="38"/>
        <end position="60"/>
    </location>
</feature>
<dbReference type="Proteomes" id="UP001596455">
    <property type="component" value="Unassembled WGS sequence"/>
</dbReference>
<proteinExistence type="predicted"/>
<name>A0ABW2QDP3_9MICO</name>
<evidence type="ECO:0000313" key="2">
    <source>
        <dbReference type="EMBL" id="MFC7405675.1"/>
    </source>
</evidence>
<evidence type="ECO:0008006" key="4">
    <source>
        <dbReference type="Google" id="ProtNLM"/>
    </source>
</evidence>
<comment type="caution">
    <text evidence="2">The sequence shown here is derived from an EMBL/GenBank/DDBJ whole genome shotgun (WGS) entry which is preliminary data.</text>
</comment>
<keyword evidence="1" id="KW-0812">Transmembrane</keyword>
<accession>A0ABW2QDP3</accession>
<feature type="transmembrane region" description="Helical" evidence="1">
    <location>
        <begin position="72"/>
        <end position="93"/>
    </location>
</feature>
<feature type="transmembrane region" description="Helical" evidence="1">
    <location>
        <begin position="200"/>
        <end position="220"/>
    </location>
</feature>
<dbReference type="EMBL" id="JBHTCQ010000002">
    <property type="protein sequence ID" value="MFC7405675.1"/>
    <property type="molecule type" value="Genomic_DNA"/>
</dbReference>
<evidence type="ECO:0000256" key="1">
    <source>
        <dbReference type="SAM" id="Phobius"/>
    </source>
</evidence>
<reference evidence="3" key="1">
    <citation type="journal article" date="2019" name="Int. J. Syst. Evol. Microbiol.">
        <title>The Global Catalogue of Microorganisms (GCM) 10K type strain sequencing project: providing services to taxonomists for standard genome sequencing and annotation.</title>
        <authorList>
            <consortium name="The Broad Institute Genomics Platform"/>
            <consortium name="The Broad Institute Genome Sequencing Center for Infectious Disease"/>
            <person name="Wu L."/>
            <person name="Ma J."/>
        </authorList>
    </citation>
    <scope>NUCLEOTIDE SEQUENCE [LARGE SCALE GENOMIC DNA]</scope>
    <source>
        <strain evidence="3">JCM 1490</strain>
    </source>
</reference>
<keyword evidence="3" id="KW-1185">Reference proteome</keyword>
<evidence type="ECO:0000313" key="3">
    <source>
        <dbReference type="Proteomes" id="UP001596455"/>
    </source>
</evidence>
<gene>
    <name evidence="2" type="ORF">ACFQQL_11195</name>
</gene>
<feature type="transmembrane region" description="Helical" evidence="1">
    <location>
        <begin position="263"/>
        <end position="280"/>
    </location>
</feature>
<keyword evidence="1" id="KW-1133">Transmembrane helix</keyword>
<feature type="transmembrane region" description="Helical" evidence="1">
    <location>
        <begin position="227"/>
        <end position="248"/>
    </location>
</feature>
<feature type="transmembrane region" description="Helical" evidence="1">
    <location>
        <begin position="100"/>
        <end position="123"/>
    </location>
</feature>
<feature type="transmembrane region" description="Helical" evidence="1">
    <location>
        <begin position="166"/>
        <end position="188"/>
    </location>
</feature>
<organism evidence="2 3">
    <name type="scientific">Georgenia alba</name>
    <dbReference type="NCBI Taxonomy" id="2233858"/>
    <lineage>
        <taxon>Bacteria</taxon>
        <taxon>Bacillati</taxon>
        <taxon>Actinomycetota</taxon>
        <taxon>Actinomycetes</taxon>
        <taxon>Micrococcales</taxon>
        <taxon>Bogoriellaceae</taxon>
        <taxon>Georgenia</taxon>
    </lineage>
</organism>
<sequence>MSSPPGSPYQPYAAASWGSANASSPWGSGGTNDAANRLALAAAVVLAALELVTVAHHLLWNAGAASAFGLATPWWVLAMTAVWAVAAFGAAAAATRSGSLALAAGAIGGLNLLLLLVLVVARPGLGAEETLPREAFEGLVVMVAALVAATMAYLGHRRDRAGRASAAFAVIGVGVPLAAAVVTDVVRMSQGVGASFMGPWVLLAHLYTVVWFGAILLVGLRARATRWMAVAACVVGLLRGSVYVIEWVIGEVSGTSLQLMTDALYPLGWLVALVLAVLAARRTRNTGRL</sequence>